<protein>
    <submittedName>
        <fullName evidence="1">Uncharacterized protein</fullName>
    </submittedName>
</protein>
<keyword evidence="2" id="KW-1185">Reference proteome</keyword>
<gene>
    <name evidence="1" type="ORF">G127AT_12480</name>
</gene>
<dbReference type="KEGG" id="aarc:G127AT_12480"/>
<dbReference type="AlphaFoldDB" id="A0A975IPK4"/>
<evidence type="ECO:0000313" key="1">
    <source>
        <dbReference type="EMBL" id="QTX04101.1"/>
    </source>
</evidence>
<organism evidence="1 2">
    <name type="scientific">Agromyces archimandritae</name>
    <dbReference type="NCBI Taxonomy" id="2781962"/>
    <lineage>
        <taxon>Bacteria</taxon>
        <taxon>Bacillati</taxon>
        <taxon>Actinomycetota</taxon>
        <taxon>Actinomycetes</taxon>
        <taxon>Micrococcales</taxon>
        <taxon>Microbacteriaceae</taxon>
        <taxon>Agromyces</taxon>
    </lineage>
</organism>
<sequence length="56" mass="6320">MSGGDWARFERYLAIAGDFLMRGRIDLAREYCEDAAIIRDSLLTNAELAARRGDRA</sequence>
<evidence type="ECO:0000313" key="2">
    <source>
        <dbReference type="Proteomes" id="UP000671914"/>
    </source>
</evidence>
<dbReference type="Proteomes" id="UP000671914">
    <property type="component" value="Chromosome"/>
</dbReference>
<reference evidence="1" key="1">
    <citation type="submission" date="2021-03" db="EMBL/GenBank/DDBJ databases">
        <title>Agromyces archimandritus sp. nov., isolated from the cockroach Archimandrita tessellata.</title>
        <authorList>
            <person name="Guzman J."/>
            <person name="Ortuzar M."/>
            <person name="Poehlein A."/>
            <person name="Daniel R."/>
            <person name="Trujillo M."/>
            <person name="Vilcinskas A."/>
        </authorList>
    </citation>
    <scope>NUCLEOTIDE SEQUENCE</scope>
    <source>
        <strain evidence="1">G127AT</strain>
    </source>
</reference>
<name>A0A975IPK4_9MICO</name>
<dbReference type="RefSeq" id="WP_210897361.1">
    <property type="nucleotide sequence ID" value="NZ_CP071696.1"/>
</dbReference>
<dbReference type="EMBL" id="CP071696">
    <property type="protein sequence ID" value="QTX04101.1"/>
    <property type="molecule type" value="Genomic_DNA"/>
</dbReference>
<proteinExistence type="predicted"/>
<accession>A0A975IPK4</accession>